<gene>
    <name evidence="2" type="primary">USP6NL_2</name>
    <name evidence="2" type="ORF">CHARACLAT_031151</name>
</gene>
<feature type="non-terminal residue" evidence="2">
    <location>
        <position position="1"/>
    </location>
</feature>
<dbReference type="PROSITE" id="PS50086">
    <property type="entry name" value="TBC_RABGAP"/>
    <property type="match status" value="1"/>
</dbReference>
<evidence type="ECO:0000313" key="2">
    <source>
        <dbReference type="EMBL" id="MED6282349.1"/>
    </source>
</evidence>
<feature type="domain" description="Rab-GAP TBC" evidence="1">
    <location>
        <begin position="48"/>
        <end position="112"/>
    </location>
</feature>
<dbReference type="InterPro" id="IPR000195">
    <property type="entry name" value="Rab-GAP-TBC_dom"/>
</dbReference>
<comment type="caution">
    <text evidence="2">The sequence shown here is derived from an EMBL/GenBank/DDBJ whole genome shotgun (WGS) entry which is preliminary data.</text>
</comment>
<name>A0ABU7E554_9TELE</name>
<dbReference type="InterPro" id="IPR035969">
    <property type="entry name" value="Rab-GAP_TBC_sf"/>
</dbReference>
<dbReference type="Gene3D" id="1.10.8.270">
    <property type="entry name" value="putative rabgap domain of human tbc1 domain family member 14 like domains"/>
    <property type="match status" value="1"/>
</dbReference>
<evidence type="ECO:0000313" key="3">
    <source>
        <dbReference type="Proteomes" id="UP001352852"/>
    </source>
</evidence>
<accession>A0ABU7E554</accession>
<dbReference type="Proteomes" id="UP001352852">
    <property type="component" value="Unassembled WGS sequence"/>
</dbReference>
<evidence type="ECO:0000259" key="1">
    <source>
        <dbReference type="PROSITE" id="PS50086"/>
    </source>
</evidence>
<dbReference type="PANTHER" id="PTHR47219">
    <property type="entry name" value="RAB GTPASE-ACTIVATING PROTEIN 1-LIKE"/>
    <property type="match status" value="1"/>
</dbReference>
<proteinExistence type="predicted"/>
<protein>
    <submittedName>
        <fullName evidence="2">USP6 N-terminal-like protein</fullName>
    </submittedName>
</protein>
<dbReference type="Gene3D" id="1.10.10.750">
    <property type="entry name" value="Ypt/Rab-GAP domain of gyp1p, domain 1"/>
    <property type="match status" value="1"/>
</dbReference>
<organism evidence="2 3">
    <name type="scientific">Characodon lateralis</name>
    <dbReference type="NCBI Taxonomy" id="208331"/>
    <lineage>
        <taxon>Eukaryota</taxon>
        <taxon>Metazoa</taxon>
        <taxon>Chordata</taxon>
        <taxon>Craniata</taxon>
        <taxon>Vertebrata</taxon>
        <taxon>Euteleostomi</taxon>
        <taxon>Actinopterygii</taxon>
        <taxon>Neopterygii</taxon>
        <taxon>Teleostei</taxon>
        <taxon>Neoteleostei</taxon>
        <taxon>Acanthomorphata</taxon>
        <taxon>Ovalentaria</taxon>
        <taxon>Atherinomorphae</taxon>
        <taxon>Cyprinodontiformes</taxon>
        <taxon>Goodeidae</taxon>
        <taxon>Characodon</taxon>
    </lineage>
</organism>
<reference evidence="2 3" key="1">
    <citation type="submission" date="2021-06" db="EMBL/GenBank/DDBJ databases">
        <authorList>
            <person name="Palmer J.M."/>
        </authorList>
    </citation>
    <scope>NUCLEOTIDE SEQUENCE [LARGE SCALE GENOMIC DNA]</scope>
    <source>
        <strain evidence="2 3">CL_MEX2019</strain>
        <tissue evidence="2">Muscle</tissue>
    </source>
</reference>
<feature type="non-terminal residue" evidence="2">
    <location>
        <position position="112"/>
    </location>
</feature>
<dbReference type="SUPFAM" id="SSF47923">
    <property type="entry name" value="Ypt/Rab-GAP domain of gyp1p"/>
    <property type="match status" value="1"/>
</dbReference>
<keyword evidence="3" id="KW-1185">Reference proteome</keyword>
<dbReference type="PANTHER" id="PTHR47219:SF25">
    <property type="entry name" value="RAB-GAP TBC DOMAIN-CONTAINING PROTEIN"/>
    <property type="match status" value="1"/>
</dbReference>
<dbReference type="InterPro" id="IPR050302">
    <property type="entry name" value="Rab_GAP_TBC_domain"/>
</dbReference>
<dbReference type="Pfam" id="PF00566">
    <property type="entry name" value="RabGAP-TBC"/>
    <property type="match status" value="1"/>
</dbReference>
<dbReference type="EMBL" id="JAHUTJ010045904">
    <property type="protein sequence ID" value="MED6282349.1"/>
    <property type="molecule type" value="Genomic_DNA"/>
</dbReference>
<sequence>EEELPTPTALEEKQKQQELERVQKWLKMGKKWDKYKNSEKLMKRVYKGIPLQLRGQAWALLLDIEKVKQDNLGKYEKMKQQAQIYSTEIKQIDLDVNRTFRNHIMFMDRFGV</sequence>